<dbReference type="PANTHER" id="PTHR11081">
    <property type="entry name" value="FLAP ENDONUCLEASE FAMILY MEMBER"/>
    <property type="match status" value="1"/>
</dbReference>
<dbReference type="InterPro" id="IPR022039">
    <property type="entry name" value="MKT1_C"/>
</dbReference>
<proteinExistence type="inferred from homology"/>
<dbReference type="SUPFAM" id="SSF88723">
    <property type="entry name" value="PIN domain-like"/>
    <property type="match status" value="1"/>
</dbReference>
<feature type="domain" description="Post-transcriptional regulator MKT1 N-terminal" evidence="4">
    <location>
        <begin position="309"/>
        <end position="397"/>
    </location>
</feature>
<dbReference type="InterPro" id="IPR006084">
    <property type="entry name" value="XPG/Rad2"/>
</dbReference>
<dbReference type="InterPro" id="IPR029060">
    <property type="entry name" value="PIN-like_dom_sf"/>
</dbReference>
<keyword evidence="6" id="KW-1185">Reference proteome</keyword>
<gene>
    <name evidence="5" type="ORF">SLS63_007350</name>
</gene>
<evidence type="ECO:0000259" key="3">
    <source>
        <dbReference type="Pfam" id="PF12246"/>
    </source>
</evidence>
<organism evidence="5 6">
    <name type="scientific">Diaporthe eres</name>
    <name type="common">Phomopsis oblonga</name>
    <dbReference type="NCBI Taxonomy" id="83184"/>
    <lineage>
        <taxon>Eukaryota</taxon>
        <taxon>Fungi</taxon>
        <taxon>Dikarya</taxon>
        <taxon>Ascomycota</taxon>
        <taxon>Pezizomycotina</taxon>
        <taxon>Sordariomycetes</taxon>
        <taxon>Sordariomycetidae</taxon>
        <taxon>Diaporthales</taxon>
        <taxon>Diaporthaceae</taxon>
        <taxon>Diaporthe</taxon>
        <taxon>Diaporthe eres species complex</taxon>
    </lineage>
</organism>
<keyword evidence="1" id="KW-0810">Translation regulation</keyword>
<evidence type="ECO:0000313" key="6">
    <source>
        <dbReference type="Proteomes" id="UP001430848"/>
    </source>
</evidence>
<evidence type="ECO:0000256" key="1">
    <source>
        <dbReference type="ARBA" id="ARBA00022845"/>
    </source>
</evidence>
<dbReference type="Proteomes" id="UP001430848">
    <property type="component" value="Unassembled WGS sequence"/>
</dbReference>
<dbReference type="Gene3D" id="3.40.50.1010">
    <property type="entry name" value="5'-nuclease"/>
    <property type="match status" value="1"/>
</dbReference>
<feature type="domain" description="Post-transcriptional regulator MKT1 C-terminal" evidence="3">
    <location>
        <begin position="489"/>
        <end position="736"/>
    </location>
</feature>
<dbReference type="CDD" id="cd09858">
    <property type="entry name" value="PIN_MKT1"/>
    <property type="match status" value="1"/>
</dbReference>
<comment type="caution">
    <text evidence="5">The sequence shown here is derived from an EMBL/GenBank/DDBJ whole genome shotgun (WGS) entry which is preliminary data.</text>
</comment>
<reference evidence="5 6" key="1">
    <citation type="submission" date="2024-02" db="EMBL/GenBank/DDBJ databases">
        <title>De novo assembly and annotation of 12 fungi associated with fruit tree decline syndrome in Ontario, Canada.</title>
        <authorList>
            <person name="Sulman M."/>
            <person name="Ellouze W."/>
            <person name="Ilyukhin E."/>
        </authorList>
    </citation>
    <scope>NUCLEOTIDE SEQUENCE [LARGE SCALE GENOMIC DNA]</scope>
    <source>
        <strain evidence="5 6">M169</strain>
    </source>
</reference>
<comment type="similarity">
    <text evidence="2">Belongs to the XPG/RAD2 endonuclease family.</text>
</comment>
<dbReference type="PANTHER" id="PTHR11081:SF32">
    <property type="entry name" value="POST-TRANSCRIPTIONAL REGULATOR MKT1"/>
    <property type="match status" value="1"/>
</dbReference>
<evidence type="ECO:0000259" key="4">
    <source>
        <dbReference type="Pfam" id="PF12247"/>
    </source>
</evidence>
<evidence type="ECO:0000313" key="5">
    <source>
        <dbReference type="EMBL" id="KAK7726931.1"/>
    </source>
</evidence>
<dbReference type="EMBL" id="JAKNSF020000040">
    <property type="protein sequence ID" value="KAK7726931.1"/>
    <property type="molecule type" value="Genomic_DNA"/>
</dbReference>
<name>A0ABR1P5G8_DIAER</name>
<protein>
    <recommendedName>
        <fullName evidence="7">XPG domain-containing protein</fullName>
    </recommendedName>
</protein>
<dbReference type="Pfam" id="PF12246">
    <property type="entry name" value="MKT1_C"/>
    <property type="match status" value="1"/>
</dbReference>
<dbReference type="InterPro" id="IPR022040">
    <property type="entry name" value="MKT1_N"/>
</dbReference>
<evidence type="ECO:0000256" key="2">
    <source>
        <dbReference type="ARBA" id="ARBA00024023"/>
    </source>
</evidence>
<accession>A0ABR1P5G8</accession>
<dbReference type="InterPro" id="IPR037314">
    <property type="entry name" value="MKT1_H3TH"/>
</dbReference>
<dbReference type="CDD" id="cd09902">
    <property type="entry name" value="H3TH_MKT1"/>
    <property type="match status" value="1"/>
</dbReference>
<dbReference type="Pfam" id="PF12247">
    <property type="entry name" value="MKT1_N"/>
    <property type="match status" value="1"/>
</dbReference>
<evidence type="ECO:0008006" key="7">
    <source>
        <dbReference type="Google" id="ProtNLM"/>
    </source>
</evidence>
<sequence length="740" mass="82903">MSSLKGDDFFISGLAASHDASQLKGNVVAVDATYYLRLLLERSHEPLIPAVGGPLALEDCIEVDLNKWKANDCTPFFVFDGCPVKGQDELSLEVGRAANVGTNAAWELYNNAQAQPAVETFGLHSGAYRLESFYPTLQSILRRRGLHFLVPPFKAVAQIAYFSKVEQMCGAIMGPRELLLYPISDVLIQAIDWDSNKFLAVDKDTLKRHLNVDDSILVDALLITGTSFLPPFPAKTQQQAPNTVRDAVNMLRTNGKHVKQVCQAFDDILKSQQPDWFDKYCKARMIVDHFIYIGLNGAAEIEAKDTLTEDSHEYLALRFPDELYHYLNTGLIGPRLLSYLTHSRITILPTLDGVSSSEYRQLVTQALMPVRELALGLVVPRLHRGFHFKDIEVKDWFSDPGRAAIIRNSTFRTPSPKVATWGIEEKAIKEQFPSWSLSAPASKDRSGSIAFEVSALQAPGFAKATVGKAGSKPKGIDSPHHIISTAIWRFLHLREYVDDSHELTSWGKALATAISELETTVKKYPDVTGLHEALLLAFELIRLEQLNGKPRQDEGDVDPSLLLLSRSAVLLQLRHEAIGYTGPLRKDMLSFASQVSAVRDADRDLVEAILVQMFLNNQTERKREPAEYWDISNALDALTTDSMDVDLIDLTMSRLPFVNRNYNAAMGVAIRTYLEMDSDEDRDLDRFSSLYFPKAKAIREDVEVFSEFFKALVTGIKALDQQTTKDVWVKAQEYLESRTQ</sequence>